<accession>A0A2P2N677</accession>
<feature type="transmembrane region" description="Helical" evidence="1">
    <location>
        <begin position="12"/>
        <end position="34"/>
    </location>
</feature>
<keyword evidence="1" id="KW-1133">Transmembrane helix</keyword>
<name>A0A2P2N677_RHIMU</name>
<keyword evidence="1" id="KW-0812">Transmembrane</keyword>
<evidence type="ECO:0000256" key="1">
    <source>
        <dbReference type="SAM" id="Phobius"/>
    </source>
</evidence>
<sequence length="61" mass="7198">MANNLRSQYYITAGLALLWLSIGQAIIAFFNSVFDTLRTRKYCSEEICNWFNVALRRHFYS</sequence>
<evidence type="ECO:0000313" key="2">
    <source>
        <dbReference type="EMBL" id="MBX37940.1"/>
    </source>
</evidence>
<proteinExistence type="predicted"/>
<dbReference type="EMBL" id="GGEC01057456">
    <property type="protein sequence ID" value="MBX37940.1"/>
    <property type="molecule type" value="Transcribed_RNA"/>
</dbReference>
<dbReference type="AlphaFoldDB" id="A0A2P2N677"/>
<keyword evidence="1" id="KW-0472">Membrane</keyword>
<organism evidence="2">
    <name type="scientific">Rhizophora mucronata</name>
    <name type="common">Asiatic mangrove</name>
    <dbReference type="NCBI Taxonomy" id="61149"/>
    <lineage>
        <taxon>Eukaryota</taxon>
        <taxon>Viridiplantae</taxon>
        <taxon>Streptophyta</taxon>
        <taxon>Embryophyta</taxon>
        <taxon>Tracheophyta</taxon>
        <taxon>Spermatophyta</taxon>
        <taxon>Magnoliopsida</taxon>
        <taxon>eudicotyledons</taxon>
        <taxon>Gunneridae</taxon>
        <taxon>Pentapetalae</taxon>
        <taxon>rosids</taxon>
        <taxon>fabids</taxon>
        <taxon>Malpighiales</taxon>
        <taxon>Rhizophoraceae</taxon>
        <taxon>Rhizophora</taxon>
    </lineage>
</organism>
<protein>
    <submittedName>
        <fullName evidence="2">Uncharacterized protein</fullName>
    </submittedName>
</protein>
<reference evidence="2" key="1">
    <citation type="submission" date="2018-02" db="EMBL/GenBank/DDBJ databases">
        <title>Rhizophora mucronata_Transcriptome.</title>
        <authorList>
            <person name="Meera S.P."/>
            <person name="Sreeshan A."/>
            <person name="Augustine A."/>
        </authorList>
    </citation>
    <scope>NUCLEOTIDE SEQUENCE</scope>
    <source>
        <tissue evidence="2">Leaf</tissue>
    </source>
</reference>